<dbReference type="AlphaFoldDB" id="A0A248K3R1"/>
<dbReference type="Proteomes" id="UP000197153">
    <property type="component" value="Chromosome 4"/>
</dbReference>
<dbReference type="KEGG" id="nao:Y958_29365"/>
<organism evidence="1 2">
    <name type="scientific">Nitrospirillum viridazoti CBAmc</name>
    <dbReference type="NCBI Taxonomy" id="1441467"/>
    <lineage>
        <taxon>Bacteria</taxon>
        <taxon>Pseudomonadati</taxon>
        <taxon>Pseudomonadota</taxon>
        <taxon>Alphaproteobacteria</taxon>
        <taxon>Rhodospirillales</taxon>
        <taxon>Azospirillaceae</taxon>
        <taxon>Nitrospirillum</taxon>
        <taxon>Nitrospirillum viridazoti</taxon>
    </lineage>
</organism>
<reference evidence="1 2" key="1">
    <citation type="submission" date="2017-06" db="EMBL/GenBank/DDBJ databases">
        <title>Complete genome sequence of Nitrospirillum amazonense strain CBAmC, an endophytic nitrogen-fixing and plant growth-promoting bacterium, isolated from sugarcane.</title>
        <authorList>
            <person name="Schwab S."/>
            <person name="dos Santos Teixeira K.R."/>
            <person name="Simoes Araujo J.L."/>
            <person name="Soares Vidal M."/>
            <person name="Borges de Freitas H.R."/>
            <person name="Rivello Crivelaro A.L."/>
            <person name="Bueno de Camargo Nunes A."/>
            <person name="dos Santos C.M."/>
            <person name="Palmeira da Silva Rosa D."/>
            <person name="da Silva Padilha D."/>
            <person name="da Silva E."/>
            <person name="Araujo Terra L."/>
            <person name="Soares Mendes V."/>
            <person name="Farinelli L."/>
            <person name="Magalhaes Cruz L."/>
            <person name="Baldani J.I."/>
        </authorList>
    </citation>
    <scope>NUCLEOTIDE SEQUENCE [LARGE SCALE GENOMIC DNA]</scope>
    <source>
        <strain evidence="1 2">CBAmC</strain>
    </source>
</reference>
<gene>
    <name evidence="1" type="ORF">Y958_29365</name>
</gene>
<evidence type="ECO:0000313" key="1">
    <source>
        <dbReference type="EMBL" id="ASG25084.1"/>
    </source>
</evidence>
<name>A0A248K3R1_9PROT</name>
<sequence>MVGVSAASGIPGVASATGNEVGGASADGAVTGAASALGAFGLRSRFVVPPAVLPWRADGGVSVGPIAGATGAVDGGVGIFSSRPAAAMVTRLDLAALAVLAPVARAGVATV</sequence>
<accession>A0A248K3R1</accession>
<dbReference type="EMBL" id="CP022113">
    <property type="protein sequence ID" value="ASG25084.1"/>
    <property type="molecule type" value="Genomic_DNA"/>
</dbReference>
<protein>
    <submittedName>
        <fullName evidence="1">Uncharacterized protein</fullName>
    </submittedName>
</protein>
<evidence type="ECO:0000313" key="2">
    <source>
        <dbReference type="Proteomes" id="UP000197153"/>
    </source>
</evidence>
<proteinExistence type="predicted"/>
<keyword evidence="2" id="KW-1185">Reference proteome</keyword>